<accession>A0ABR2XSS5</accession>
<proteinExistence type="predicted"/>
<evidence type="ECO:0000256" key="2">
    <source>
        <dbReference type="ARBA" id="ARBA00023242"/>
    </source>
</evidence>
<evidence type="ECO:0000256" key="1">
    <source>
        <dbReference type="ARBA" id="ARBA00004123"/>
    </source>
</evidence>
<dbReference type="PANTHER" id="PTHR37534">
    <property type="entry name" value="TRANSCRIPTIONAL ACTIVATOR PROTEIN UGA3"/>
    <property type="match status" value="1"/>
</dbReference>
<organism evidence="3 4">
    <name type="scientific">Seiridium cardinale</name>
    <dbReference type="NCBI Taxonomy" id="138064"/>
    <lineage>
        <taxon>Eukaryota</taxon>
        <taxon>Fungi</taxon>
        <taxon>Dikarya</taxon>
        <taxon>Ascomycota</taxon>
        <taxon>Pezizomycotina</taxon>
        <taxon>Sordariomycetes</taxon>
        <taxon>Xylariomycetidae</taxon>
        <taxon>Amphisphaeriales</taxon>
        <taxon>Sporocadaceae</taxon>
        <taxon>Seiridium</taxon>
    </lineage>
</organism>
<protein>
    <submittedName>
        <fullName evidence="3">ARCA protein</fullName>
    </submittedName>
</protein>
<keyword evidence="2" id="KW-0539">Nucleus</keyword>
<dbReference type="PANTHER" id="PTHR37534:SF2">
    <property type="entry name" value="N-ACETYLTRANSFERASE DOMAIN-CONTAINING PROTEIN"/>
    <property type="match status" value="1"/>
</dbReference>
<comment type="caution">
    <text evidence="3">The sequence shown here is derived from an EMBL/GenBank/DDBJ whole genome shotgun (WGS) entry which is preliminary data.</text>
</comment>
<evidence type="ECO:0000313" key="4">
    <source>
        <dbReference type="Proteomes" id="UP001465668"/>
    </source>
</evidence>
<keyword evidence="4" id="KW-1185">Reference proteome</keyword>
<name>A0ABR2XSS5_9PEZI</name>
<dbReference type="Pfam" id="PF11951">
    <property type="entry name" value="Fungal_trans_2"/>
    <property type="match status" value="1"/>
</dbReference>
<dbReference type="EMBL" id="JARVKM010000026">
    <property type="protein sequence ID" value="KAK9776635.1"/>
    <property type="molecule type" value="Genomic_DNA"/>
</dbReference>
<gene>
    <name evidence="3" type="ORF">SCAR479_06680</name>
</gene>
<reference evidence="3 4" key="1">
    <citation type="submission" date="2024-02" db="EMBL/GenBank/DDBJ databases">
        <title>First draft genome assembly of two strains of Seiridium cardinale.</title>
        <authorList>
            <person name="Emiliani G."/>
            <person name="Scali E."/>
        </authorList>
    </citation>
    <scope>NUCLEOTIDE SEQUENCE [LARGE SCALE GENOMIC DNA]</scope>
    <source>
        <strain evidence="3 4">BM-138-000479</strain>
    </source>
</reference>
<evidence type="ECO:0000313" key="3">
    <source>
        <dbReference type="EMBL" id="KAK9776635.1"/>
    </source>
</evidence>
<dbReference type="InterPro" id="IPR021858">
    <property type="entry name" value="Fun_TF"/>
</dbReference>
<comment type="subcellular location">
    <subcellularLocation>
        <location evidence="1">Nucleus</location>
    </subcellularLocation>
</comment>
<dbReference type="Proteomes" id="UP001465668">
    <property type="component" value="Unassembled WGS sequence"/>
</dbReference>
<sequence length="538" mass="59837">MSFHSRSFVLLSTRGAFGPFEHHVAGIHKGLINPSLVMSRKTSSLYPKADQWVKLPTRFYFVNETEEVKAFYTLKSGDTPYPFIAQAPKSISLPDATTSLVNEPPHVAAADFLADILSPAITSHSPAQSTTESRTYTSIPSSSLVGLTDNNGFENVAFPLGNPAEVRLMKYYLEKMCHWFDICDNQKHFALEVPRRAITCPTLLNAIFALSSRHLSMGERFDQYAADRYQQECLNQLLAMDPSSLANDDLLAATILLRTLEEMDVQLIGADHELHLHGIQLFMSTMPSPSSPIVASPTQLLPPISTLRKACFWTGLRQEIVMAFVNQRPVKIKLDHPFIDRSLTGPATDDTWANRIVIHCAHVLQFCFGGDAANGAVDKWRRLKEYDEAWLSARPLSWLPLAYAEPDKGKGEVFPTMLYLSSAIISGNTHAIFARALLMCYDPTIPKIGPGQKLAQRKLDAEIRNQIRELCATALSNRATVPAMFTASMGVTMCGDRFTDDRERGGLLDLLVKTEAEHFWPTGGAQDHLKKAWGWAVE</sequence>